<dbReference type="InterPro" id="IPR001972">
    <property type="entry name" value="Stomatin_HflK_fam"/>
</dbReference>
<dbReference type="InterPro" id="IPR036013">
    <property type="entry name" value="Band_7/SPFH_dom_sf"/>
</dbReference>
<dbReference type="Gene3D" id="3.30.479.30">
    <property type="entry name" value="Band 7 domain"/>
    <property type="match status" value="1"/>
</dbReference>
<feature type="domain" description="Band 7" evidence="3">
    <location>
        <begin position="41"/>
        <end position="199"/>
    </location>
</feature>
<dbReference type="Pfam" id="PF01145">
    <property type="entry name" value="Band_7"/>
    <property type="match status" value="1"/>
</dbReference>
<accession>A0A0N5C7H3</accession>
<dbReference type="Gene3D" id="6.10.250.2090">
    <property type="match status" value="1"/>
</dbReference>
<name>A0A0N5C7H3_STREA</name>
<dbReference type="AlphaFoldDB" id="A0A0N5C7H3"/>
<reference evidence="5" key="1">
    <citation type="submission" date="2017-02" db="UniProtKB">
        <authorList>
            <consortium name="WormBaseParasite"/>
        </authorList>
    </citation>
    <scope>IDENTIFICATION</scope>
</reference>
<proteinExistence type="inferred from homology"/>
<dbReference type="PRINTS" id="PR00721">
    <property type="entry name" value="STOMATIN"/>
</dbReference>
<keyword evidence="2" id="KW-0472">Membrane</keyword>
<dbReference type="STRING" id="174720.A0A0N5C7H3"/>
<evidence type="ECO:0000256" key="2">
    <source>
        <dbReference type="SAM" id="Phobius"/>
    </source>
</evidence>
<dbReference type="InterPro" id="IPR043202">
    <property type="entry name" value="Band-7_stomatin-like"/>
</dbReference>
<dbReference type="SUPFAM" id="SSF117892">
    <property type="entry name" value="Band 7/SPFH domain"/>
    <property type="match status" value="1"/>
</dbReference>
<keyword evidence="2" id="KW-1133">Transmembrane helix</keyword>
<protein>
    <submittedName>
        <fullName evidence="5">PHB domain-containing protein</fullName>
    </submittedName>
</protein>
<keyword evidence="2" id="KW-0812">Transmembrane</keyword>
<evidence type="ECO:0000259" key="3">
    <source>
        <dbReference type="SMART" id="SM00244"/>
    </source>
</evidence>
<organism evidence="4 5">
    <name type="scientific">Strongyloides papillosus</name>
    <name type="common">Intestinal threadworm</name>
    <dbReference type="NCBI Taxonomy" id="174720"/>
    <lineage>
        <taxon>Eukaryota</taxon>
        <taxon>Metazoa</taxon>
        <taxon>Ecdysozoa</taxon>
        <taxon>Nematoda</taxon>
        <taxon>Chromadorea</taxon>
        <taxon>Rhabditida</taxon>
        <taxon>Tylenchina</taxon>
        <taxon>Panagrolaimomorpha</taxon>
        <taxon>Strongyloidoidea</taxon>
        <taxon>Strongyloididae</taxon>
        <taxon>Strongyloides</taxon>
    </lineage>
</organism>
<evidence type="ECO:0000313" key="4">
    <source>
        <dbReference type="Proteomes" id="UP000046392"/>
    </source>
</evidence>
<evidence type="ECO:0000256" key="1">
    <source>
        <dbReference type="ARBA" id="ARBA00008164"/>
    </source>
</evidence>
<dbReference type="GO" id="GO:0009898">
    <property type="term" value="C:cytoplasmic side of plasma membrane"/>
    <property type="evidence" value="ECO:0007669"/>
    <property type="project" value="UniProtKB-ARBA"/>
</dbReference>
<dbReference type="FunFam" id="3.30.479.30:FF:000004">
    <property type="entry name" value="Putative membrane protease family, stomatin"/>
    <property type="match status" value="1"/>
</dbReference>
<dbReference type="Proteomes" id="UP000046392">
    <property type="component" value="Unplaced"/>
</dbReference>
<dbReference type="WBParaSite" id="SPAL_0001388600.1">
    <property type="protein sequence ID" value="SPAL_0001388600.1"/>
    <property type="gene ID" value="SPAL_0001388600"/>
</dbReference>
<keyword evidence="4" id="KW-1185">Reference proteome</keyword>
<dbReference type="InterPro" id="IPR001107">
    <property type="entry name" value="Band_7"/>
</dbReference>
<dbReference type="PANTHER" id="PTHR10264">
    <property type="entry name" value="BAND 7 PROTEIN-RELATED"/>
    <property type="match status" value="1"/>
</dbReference>
<dbReference type="PANTHER" id="PTHR10264:SF19">
    <property type="entry name" value="AT06885P-RELATED"/>
    <property type="match status" value="1"/>
</dbReference>
<feature type="transmembrane region" description="Helical" evidence="2">
    <location>
        <begin position="22"/>
        <end position="46"/>
    </location>
</feature>
<sequence length="282" mass="32007">MSNNVNDIDIKDFQEQSYCTKIIVFLSFILLVLTFPLSVFGCFKVVKEYERAVVFRLGRIRSGERGPGLFFINPFIEKCIVLDHRIISFIIPSQEILSKDSVSVNIDGVVYFQVINTVKAINNVEDYLSSTKLLSQTILRNISGTMKLLELLVLKEDISHKVQKILNEATIEWGIKVYRVELKDICIPKSIQRAMAIEGEASREAEARYITADGENKASNALKEAADLMSSNPTAIYLRYLQTLNNVGQENSTTIVFPFPIELMNNLFQNFNSIKSIKNKIH</sequence>
<evidence type="ECO:0000313" key="5">
    <source>
        <dbReference type="WBParaSite" id="SPAL_0001388600.1"/>
    </source>
</evidence>
<comment type="similarity">
    <text evidence="1">Belongs to the band 7/mec-2 family.</text>
</comment>
<dbReference type="SMART" id="SM00244">
    <property type="entry name" value="PHB"/>
    <property type="match status" value="1"/>
</dbReference>